<organism evidence="1">
    <name type="scientific">bioreactor metagenome</name>
    <dbReference type="NCBI Taxonomy" id="1076179"/>
    <lineage>
        <taxon>unclassified sequences</taxon>
        <taxon>metagenomes</taxon>
        <taxon>ecological metagenomes</taxon>
    </lineage>
</organism>
<proteinExistence type="predicted"/>
<sequence length="73" mass="8437">MVTYSPLSYIIATVVQFVSYSPGAYGLVTFVNDPHDFDKFSFYLRIHHVYNTVIPCINPVKFTDNSDNYKTTY</sequence>
<gene>
    <name evidence="1" type="ORF">SDC9_116369</name>
</gene>
<name>A0A645C645_9ZZZZ</name>
<evidence type="ECO:0000313" key="1">
    <source>
        <dbReference type="EMBL" id="MPM69424.1"/>
    </source>
</evidence>
<accession>A0A645C645</accession>
<reference evidence="1" key="1">
    <citation type="submission" date="2019-08" db="EMBL/GenBank/DDBJ databases">
        <authorList>
            <person name="Kucharzyk K."/>
            <person name="Murdoch R.W."/>
            <person name="Higgins S."/>
            <person name="Loffler F."/>
        </authorList>
    </citation>
    <scope>NUCLEOTIDE SEQUENCE</scope>
</reference>
<dbReference type="AlphaFoldDB" id="A0A645C645"/>
<protein>
    <submittedName>
        <fullName evidence="1">Uncharacterized protein</fullName>
    </submittedName>
</protein>
<comment type="caution">
    <text evidence="1">The sequence shown here is derived from an EMBL/GenBank/DDBJ whole genome shotgun (WGS) entry which is preliminary data.</text>
</comment>
<dbReference type="EMBL" id="VSSQ01022864">
    <property type="protein sequence ID" value="MPM69424.1"/>
    <property type="molecule type" value="Genomic_DNA"/>
</dbReference>